<feature type="signal peptide" evidence="1">
    <location>
        <begin position="1"/>
        <end position="19"/>
    </location>
</feature>
<reference evidence="5" key="2">
    <citation type="submission" date="2019-09" db="UniProtKB">
        <authorList>
            <consortium name="WormBaseParasite"/>
        </authorList>
    </citation>
    <scope>IDENTIFICATION</scope>
</reference>
<reference evidence="3 4" key="1">
    <citation type="submission" date="2018-11" db="EMBL/GenBank/DDBJ databases">
        <authorList>
            <consortium name="Pathogen Informatics"/>
        </authorList>
    </citation>
    <scope>NUCLEOTIDE SEQUENCE [LARGE SCALE GENOMIC DNA]</scope>
</reference>
<evidence type="ECO:0000256" key="1">
    <source>
        <dbReference type="SAM" id="SignalP"/>
    </source>
</evidence>
<evidence type="ECO:0000313" key="5">
    <source>
        <dbReference type="WBParaSite" id="HPBE_0002699601-mRNA-1"/>
    </source>
</evidence>
<evidence type="ECO:0000313" key="4">
    <source>
        <dbReference type="Proteomes" id="UP000050761"/>
    </source>
</evidence>
<dbReference type="PANTHER" id="PTHR37435">
    <property type="entry name" value="PROTEIN CBG14344"/>
    <property type="match status" value="1"/>
</dbReference>
<dbReference type="EMBL" id="UZAH01041529">
    <property type="protein sequence ID" value="VDP60334.1"/>
    <property type="molecule type" value="Genomic_DNA"/>
</dbReference>
<feature type="chain" id="PRO_5044552276" evidence="1">
    <location>
        <begin position="20"/>
        <end position="197"/>
    </location>
</feature>
<dbReference type="AlphaFoldDB" id="A0A183GWC6"/>
<dbReference type="WBParaSite" id="HPBE_0002699601-mRNA-1">
    <property type="protein sequence ID" value="HPBE_0002699601-mRNA-1"/>
    <property type="gene ID" value="HPBE_0002699601"/>
</dbReference>
<dbReference type="Pfam" id="PF23626">
    <property type="entry name" value="CCD_aECM"/>
    <property type="match status" value="1"/>
</dbReference>
<accession>A0A3P8FQ55</accession>
<gene>
    <name evidence="3" type="ORF">HPBE_LOCUS26995</name>
</gene>
<feature type="domain" description="aECM cysteine-cradle" evidence="2">
    <location>
        <begin position="143"/>
        <end position="192"/>
    </location>
</feature>
<dbReference type="InterPro" id="IPR055352">
    <property type="entry name" value="CCD_aECM"/>
</dbReference>
<protein>
    <submittedName>
        <fullName evidence="5">Thyroglobulin type-1 domain-containing protein</fullName>
    </submittedName>
</protein>
<accession>A0A183GWC6</accession>
<evidence type="ECO:0000259" key="2">
    <source>
        <dbReference type="Pfam" id="PF23626"/>
    </source>
</evidence>
<evidence type="ECO:0000313" key="3">
    <source>
        <dbReference type="EMBL" id="VDP60334.1"/>
    </source>
</evidence>
<name>A0A183GWC6_HELPZ</name>
<dbReference type="OrthoDB" id="5861617at2759"/>
<keyword evidence="1" id="KW-0732">Signal</keyword>
<sequence>MGILPIVLVLAVSAYHSDSSLVSRHWCRGRERLVLESGLGSRSQTAGLGAFLSRCELASGRYGEEHGHSRGDPCWCHKDLIKRFFCPVQATALDIRPPGETPRRYITCYFENETTDHRHLLVPIAPIYDKSSDTVYSKEELLKLCEETSSMGRKFGINDVSSFAGSNCALIRLYYPEVTCEQINVFMQYCHSTTSVQ</sequence>
<organism evidence="4 5">
    <name type="scientific">Heligmosomoides polygyrus</name>
    <name type="common">Parasitic roundworm</name>
    <dbReference type="NCBI Taxonomy" id="6339"/>
    <lineage>
        <taxon>Eukaryota</taxon>
        <taxon>Metazoa</taxon>
        <taxon>Ecdysozoa</taxon>
        <taxon>Nematoda</taxon>
        <taxon>Chromadorea</taxon>
        <taxon>Rhabditida</taxon>
        <taxon>Rhabditina</taxon>
        <taxon>Rhabditomorpha</taxon>
        <taxon>Strongyloidea</taxon>
        <taxon>Heligmosomidae</taxon>
        <taxon>Heligmosomoides</taxon>
    </lineage>
</organism>
<proteinExistence type="predicted"/>
<keyword evidence="4" id="KW-1185">Reference proteome</keyword>
<dbReference type="Proteomes" id="UP000050761">
    <property type="component" value="Unassembled WGS sequence"/>
</dbReference>